<keyword evidence="3" id="KW-1185">Reference proteome</keyword>
<evidence type="ECO:0000313" key="3">
    <source>
        <dbReference type="Proteomes" id="UP001169063"/>
    </source>
</evidence>
<name>A0ABT8SMX6_9CAUL</name>
<protein>
    <submittedName>
        <fullName evidence="2">Flagellar assembly protein FliX</fullName>
    </submittedName>
</protein>
<evidence type="ECO:0000256" key="1">
    <source>
        <dbReference type="SAM" id="MobiDB-lite"/>
    </source>
</evidence>
<accession>A0ABT8SMX6</accession>
<comment type="caution">
    <text evidence="2">The sequence shown here is derived from an EMBL/GenBank/DDBJ whole genome shotgun (WGS) entry which is preliminary data.</text>
</comment>
<dbReference type="Proteomes" id="UP001169063">
    <property type="component" value="Unassembled WGS sequence"/>
</dbReference>
<keyword evidence="2" id="KW-0966">Cell projection</keyword>
<keyword evidence="2" id="KW-0969">Cilium</keyword>
<dbReference type="InterPro" id="IPR019704">
    <property type="entry name" value="Flagellar_assmbl_FliX_class2"/>
</dbReference>
<evidence type="ECO:0000313" key="2">
    <source>
        <dbReference type="EMBL" id="MDO1559711.1"/>
    </source>
</evidence>
<proteinExistence type="predicted"/>
<keyword evidence="2" id="KW-0282">Flagellum</keyword>
<gene>
    <name evidence="2" type="ORF">Q0812_09755</name>
</gene>
<dbReference type="EMBL" id="JAUKTR010000004">
    <property type="protein sequence ID" value="MDO1559711.1"/>
    <property type="molecule type" value="Genomic_DNA"/>
</dbReference>
<dbReference type="Pfam" id="PF10768">
    <property type="entry name" value="FliX"/>
    <property type="match status" value="1"/>
</dbReference>
<organism evidence="2 3">
    <name type="scientific">Peiella sedimenti</name>
    <dbReference type="NCBI Taxonomy" id="3061083"/>
    <lineage>
        <taxon>Bacteria</taxon>
        <taxon>Pseudomonadati</taxon>
        <taxon>Pseudomonadota</taxon>
        <taxon>Alphaproteobacteria</taxon>
        <taxon>Caulobacterales</taxon>
        <taxon>Caulobacteraceae</taxon>
        <taxon>Peiella</taxon>
    </lineage>
</organism>
<sequence length="138" mass="13946">MRIERTGASPTATTPSSGRAGAAGFSLGGAGAPAAAAPAASAAGVMGVASVGALMALQGAETATERRRRAMRRASGILDRLEEVKLALLEGGRGEAALSGLARAVREERVGDEDQGLNQLLNQIEIRAAVELAKARLV</sequence>
<reference evidence="2" key="1">
    <citation type="submission" date="2023-07" db="EMBL/GenBank/DDBJ databases">
        <title>Brevundimonas soil sp. nov., isolated from the soil of chemical plant.</title>
        <authorList>
            <person name="Wu N."/>
        </authorList>
    </citation>
    <scope>NUCLEOTIDE SEQUENCE</scope>
    <source>
        <strain evidence="2">XZ-24</strain>
    </source>
</reference>
<dbReference type="RefSeq" id="WP_302110147.1">
    <property type="nucleotide sequence ID" value="NZ_JAUKTR010000004.1"/>
</dbReference>
<feature type="compositionally biased region" description="Low complexity" evidence="1">
    <location>
        <begin position="1"/>
        <end position="25"/>
    </location>
</feature>
<feature type="region of interest" description="Disordered" evidence="1">
    <location>
        <begin position="1"/>
        <end position="33"/>
    </location>
</feature>